<proteinExistence type="predicted"/>
<feature type="chain" id="PRO_5043347514" description="Lipoprotein" evidence="1">
    <location>
        <begin position="24"/>
        <end position="214"/>
    </location>
</feature>
<keyword evidence="3" id="KW-1185">Reference proteome</keyword>
<dbReference type="AlphaFoldDB" id="A0AAU9ELF0"/>
<feature type="signal peptide" evidence="1">
    <location>
        <begin position="1"/>
        <end position="23"/>
    </location>
</feature>
<keyword evidence="1" id="KW-0732">Signal</keyword>
<evidence type="ECO:0000313" key="3">
    <source>
        <dbReference type="Proteomes" id="UP001366166"/>
    </source>
</evidence>
<organism evidence="2 3">
    <name type="scientific">Desulfoferula mesophila</name>
    <dbReference type="NCBI Taxonomy" id="3058419"/>
    <lineage>
        <taxon>Bacteria</taxon>
        <taxon>Pseudomonadati</taxon>
        <taxon>Thermodesulfobacteriota</taxon>
        <taxon>Desulfarculia</taxon>
        <taxon>Desulfarculales</taxon>
        <taxon>Desulfarculaceae</taxon>
        <taxon>Desulfoferula</taxon>
    </lineage>
</organism>
<dbReference type="Proteomes" id="UP001366166">
    <property type="component" value="Chromosome"/>
</dbReference>
<dbReference type="RefSeq" id="WP_338605746.1">
    <property type="nucleotide sequence ID" value="NZ_AP028679.1"/>
</dbReference>
<accession>A0AAU9ELF0</accession>
<gene>
    <name evidence="2" type="ORF">FAK_10850</name>
</gene>
<evidence type="ECO:0008006" key="4">
    <source>
        <dbReference type="Google" id="ProtNLM"/>
    </source>
</evidence>
<reference evidence="3" key="1">
    <citation type="journal article" date="2023" name="Arch. Microbiol.">
        <title>Desulfoferula mesophilus gen. nov. sp. nov., a mesophilic sulfate-reducing bacterium isolated from a brackish lake sediment.</title>
        <authorList>
            <person name="Watanabe T."/>
            <person name="Yabe T."/>
            <person name="Tsuji J.M."/>
            <person name="Fukui M."/>
        </authorList>
    </citation>
    <scope>NUCLEOTIDE SEQUENCE [LARGE SCALE GENOMIC DNA]</scope>
    <source>
        <strain evidence="3">12FAK</strain>
    </source>
</reference>
<dbReference type="EMBL" id="AP028679">
    <property type="protein sequence ID" value="BEQ14019.1"/>
    <property type="molecule type" value="Genomic_DNA"/>
</dbReference>
<evidence type="ECO:0000313" key="2">
    <source>
        <dbReference type="EMBL" id="BEQ14019.1"/>
    </source>
</evidence>
<dbReference type="KEGG" id="dmp:FAK_10850"/>
<evidence type="ECO:0000256" key="1">
    <source>
        <dbReference type="SAM" id="SignalP"/>
    </source>
</evidence>
<name>A0AAU9ELF0_9BACT</name>
<dbReference type="PROSITE" id="PS51257">
    <property type="entry name" value="PROKAR_LIPOPROTEIN"/>
    <property type="match status" value="1"/>
</dbReference>
<protein>
    <recommendedName>
        <fullName evidence="4">Lipoprotein</fullName>
    </recommendedName>
</protein>
<sequence>MSVSHPKTLAMLLAALLLGLALSACDSGPGGGSAKGDCTIADQLKKDGLVLVPLSAWTKKRLGDGLRPMDLLGRPCLPQPLAPKVEIDDRTEFYVFYSPAGAKTGEQVVFTWYYGHPSRVLTRPLVKVLIQRQGFERPLAVSQIWSAPHGSSQILSLGGLNSVQSKAEWEVSRIYGPRSLIISRFAGFEDNRPRAGETLAEVHFEIHEKGVQVY</sequence>